<dbReference type="GO" id="GO:0033215">
    <property type="term" value="P:reductive iron assimilation"/>
    <property type="evidence" value="ECO:0007669"/>
    <property type="project" value="TreeGrafter"/>
</dbReference>
<dbReference type="InterPro" id="IPR039261">
    <property type="entry name" value="FNR_nucleotide-bd"/>
</dbReference>
<dbReference type="Pfam" id="PF01794">
    <property type="entry name" value="Ferric_reduct"/>
    <property type="match status" value="1"/>
</dbReference>
<feature type="transmembrane region" description="Helical" evidence="12">
    <location>
        <begin position="191"/>
        <end position="209"/>
    </location>
</feature>
<sequence length="508" mass="59202">HYANLSYGTLIFEIMGVYLIVLFIFRKIYYYFNMFRSSTEKNSKLNLKLKKLIDNFINLNPYLHIPLILIISFAAKFFDFEITKMSVYYKKIARLSYVLTFTNLFLVIPRSNYFIFMTYLDSIRLHVWLSVFILLLSTLHSFCFIIKWLISGILIKKLFKPQNFIGLIIFVITFILLAISLTDYRRSHYENFYLIHQLGMLSFIILTILHADPHVFTPFGILNTGFLIVMVINKIINNSAADGDDPFVVKEVKDYGSLKFIKFTNNKINNLDNDYMNEDPLPLKFVPGSHLRLHESNILNWKYWLKPSHPYTLVSSNELILKKNEFSNFNNVFKPNTPLNLVGLFNSNESIECMLKETERKRVSIVTGGSGISFALPILRTLLIINQKKDKDADLISLYWSIRNFEDAFIIVDFLENLIDSEAIGDQIKEEQKEILKTQLNQYKGSLEFDIEYNNRFVVSSIAPEEEFVSYSADFKEWVICCGPSVMISDCKQFVDATNYKIYSDSVN</sequence>
<keyword evidence="10" id="KW-0406">Ion transport</keyword>
<feature type="non-terminal residue" evidence="15">
    <location>
        <position position="508"/>
    </location>
</feature>
<evidence type="ECO:0000256" key="3">
    <source>
        <dbReference type="ARBA" id="ARBA00022630"/>
    </source>
</evidence>
<dbReference type="OrthoDB" id="17725at2759"/>
<evidence type="ECO:0000256" key="8">
    <source>
        <dbReference type="ARBA" id="ARBA00022989"/>
    </source>
</evidence>
<feature type="transmembrane region" description="Helical" evidence="12">
    <location>
        <begin position="6"/>
        <end position="32"/>
    </location>
</feature>
<dbReference type="InterPro" id="IPR050369">
    <property type="entry name" value="RBOH/FRE"/>
</dbReference>
<reference evidence="16" key="1">
    <citation type="journal article" date="2016" name="Proc. Natl. Acad. Sci. U.S.A.">
        <title>Comparative genomics of biotechnologically important yeasts.</title>
        <authorList>
            <person name="Riley R."/>
            <person name="Haridas S."/>
            <person name="Wolfe K.H."/>
            <person name="Lopes M.R."/>
            <person name="Hittinger C.T."/>
            <person name="Goeker M."/>
            <person name="Salamov A.A."/>
            <person name="Wisecaver J.H."/>
            <person name="Long T.M."/>
            <person name="Calvey C.H."/>
            <person name="Aerts A.L."/>
            <person name="Barry K.W."/>
            <person name="Choi C."/>
            <person name="Clum A."/>
            <person name="Coughlan A.Y."/>
            <person name="Deshpande S."/>
            <person name="Douglass A.P."/>
            <person name="Hanson S.J."/>
            <person name="Klenk H.-P."/>
            <person name="LaButti K.M."/>
            <person name="Lapidus A."/>
            <person name="Lindquist E.A."/>
            <person name="Lipzen A.M."/>
            <person name="Meier-Kolthoff J.P."/>
            <person name="Ohm R.A."/>
            <person name="Otillar R.P."/>
            <person name="Pangilinan J.L."/>
            <person name="Peng Y."/>
            <person name="Rokas A."/>
            <person name="Rosa C.A."/>
            <person name="Scheuner C."/>
            <person name="Sibirny A.A."/>
            <person name="Slot J.C."/>
            <person name="Stielow J.B."/>
            <person name="Sun H."/>
            <person name="Kurtzman C.P."/>
            <person name="Blackwell M."/>
            <person name="Grigoriev I.V."/>
            <person name="Jeffries T.W."/>
        </authorList>
    </citation>
    <scope>NUCLEOTIDE SEQUENCE [LARGE SCALE GENOMIC DNA]</scope>
    <source>
        <strain evidence="16">NRRL Y-1626</strain>
    </source>
</reference>
<dbReference type="GO" id="GO:0000293">
    <property type="term" value="F:ferric-chelate reductase activity"/>
    <property type="evidence" value="ECO:0007669"/>
    <property type="project" value="TreeGrafter"/>
</dbReference>
<name>A0A1B7TJT4_9ASCO</name>
<dbReference type="InterPro" id="IPR013130">
    <property type="entry name" value="Fe3_Rdtase_TM_dom"/>
</dbReference>
<evidence type="ECO:0008006" key="17">
    <source>
        <dbReference type="Google" id="ProtNLM"/>
    </source>
</evidence>
<dbReference type="Proteomes" id="UP000092321">
    <property type="component" value="Unassembled WGS sequence"/>
</dbReference>
<dbReference type="Gene3D" id="3.40.50.80">
    <property type="entry name" value="Nucleotide-binding domain of ferredoxin-NADP reductase (FNR) module"/>
    <property type="match status" value="1"/>
</dbReference>
<evidence type="ECO:0000256" key="4">
    <source>
        <dbReference type="ARBA" id="ARBA00022692"/>
    </source>
</evidence>
<comment type="subcellular location">
    <subcellularLocation>
        <location evidence="1">Membrane</location>
        <topology evidence="1">Multi-pass membrane protein</topology>
    </subcellularLocation>
</comment>
<evidence type="ECO:0000256" key="11">
    <source>
        <dbReference type="ARBA" id="ARBA00023136"/>
    </source>
</evidence>
<keyword evidence="9" id="KW-0560">Oxidoreductase</keyword>
<comment type="caution">
    <text evidence="15">The sequence shown here is derived from an EMBL/GenBank/DDBJ whole genome shotgun (WGS) entry which is preliminary data.</text>
</comment>
<dbReference type="PANTHER" id="PTHR11972">
    <property type="entry name" value="NADPH OXIDASE"/>
    <property type="match status" value="1"/>
</dbReference>
<evidence type="ECO:0000256" key="12">
    <source>
        <dbReference type="SAM" id="Phobius"/>
    </source>
</evidence>
<dbReference type="SUPFAM" id="SSF52343">
    <property type="entry name" value="Ferredoxin reductase-like, C-terminal NADP-linked domain"/>
    <property type="match status" value="1"/>
</dbReference>
<keyword evidence="7" id="KW-0249">Electron transport</keyword>
<evidence type="ECO:0000256" key="7">
    <source>
        <dbReference type="ARBA" id="ARBA00022982"/>
    </source>
</evidence>
<keyword evidence="5" id="KW-0274">FAD</keyword>
<keyword evidence="2" id="KW-0813">Transport</keyword>
<evidence type="ECO:0000313" key="15">
    <source>
        <dbReference type="EMBL" id="OBA28994.1"/>
    </source>
</evidence>
<keyword evidence="8 12" id="KW-1133">Transmembrane helix</keyword>
<keyword evidence="11 12" id="KW-0472">Membrane</keyword>
<evidence type="ECO:0000256" key="6">
    <source>
        <dbReference type="ARBA" id="ARBA00022857"/>
    </source>
</evidence>
<dbReference type="PANTHER" id="PTHR11972:SF198">
    <property type="entry name" value="METALLOREDUCTASE AIM14-RELATED"/>
    <property type="match status" value="1"/>
</dbReference>
<evidence type="ECO:0000256" key="9">
    <source>
        <dbReference type="ARBA" id="ARBA00023002"/>
    </source>
</evidence>
<gene>
    <name evidence="15" type="ORF">HANVADRAFT_13147</name>
</gene>
<keyword evidence="6" id="KW-0521">NADP</keyword>
<keyword evidence="3" id="KW-0285">Flavoprotein</keyword>
<evidence type="ECO:0000259" key="14">
    <source>
        <dbReference type="Pfam" id="PF08030"/>
    </source>
</evidence>
<accession>A0A1B7TJT4</accession>
<feature type="transmembrane region" description="Helical" evidence="12">
    <location>
        <begin position="162"/>
        <end position="179"/>
    </location>
</feature>
<evidence type="ECO:0000256" key="10">
    <source>
        <dbReference type="ARBA" id="ARBA00023065"/>
    </source>
</evidence>
<feature type="transmembrane region" description="Helical" evidence="12">
    <location>
        <begin position="52"/>
        <end position="75"/>
    </location>
</feature>
<evidence type="ECO:0000256" key="2">
    <source>
        <dbReference type="ARBA" id="ARBA00022448"/>
    </source>
</evidence>
<dbReference type="InterPro" id="IPR013121">
    <property type="entry name" value="Fe_red_NAD-bd_6"/>
</dbReference>
<protein>
    <recommendedName>
        <fullName evidence="17">FAD-binding FR-type domain-containing protein</fullName>
    </recommendedName>
</protein>
<evidence type="ECO:0000256" key="5">
    <source>
        <dbReference type="ARBA" id="ARBA00022827"/>
    </source>
</evidence>
<proteinExistence type="predicted"/>
<dbReference type="Pfam" id="PF08030">
    <property type="entry name" value="NAD_binding_6"/>
    <property type="match status" value="1"/>
</dbReference>
<keyword evidence="16" id="KW-1185">Reference proteome</keyword>
<dbReference type="EMBL" id="LXPE01000001">
    <property type="protein sequence ID" value="OBA28994.1"/>
    <property type="molecule type" value="Genomic_DNA"/>
</dbReference>
<keyword evidence="4 12" id="KW-0812">Transmembrane</keyword>
<dbReference type="AlphaFoldDB" id="A0A1B7TJT4"/>
<feature type="non-terminal residue" evidence="15">
    <location>
        <position position="1"/>
    </location>
</feature>
<feature type="transmembrane region" description="Helical" evidence="12">
    <location>
        <begin position="95"/>
        <end position="115"/>
    </location>
</feature>
<evidence type="ECO:0000259" key="13">
    <source>
        <dbReference type="Pfam" id="PF01794"/>
    </source>
</evidence>
<feature type="transmembrane region" description="Helical" evidence="12">
    <location>
        <begin position="215"/>
        <end position="232"/>
    </location>
</feature>
<feature type="domain" description="Ferric oxidoreductase" evidence="13">
    <location>
        <begin position="94"/>
        <end position="206"/>
    </location>
</feature>
<feature type="transmembrane region" description="Helical" evidence="12">
    <location>
        <begin position="127"/>
        <end position="150"/>
    </location>
</feature>
<feature type="domain" description="Ferric reductase NAD binding" evidence="14">
    <location>
        <begin position="362"/>
        <end position="420"/>
    </location>
</feature>
<organism evidence="15 16">
    <name type="scientific">Hanseniaspora valbyensis NRRL Y-1626</name>
    <dbReference type="NCBI Taxonomy" id="766949"/>
    <lineage>
        <taxon>Eukaryota</taxon>
        <taxon>Fungi</taxon>
        <taxon>Dikarya</taxon>
        <taxon>Ascomycota</taxon>
        <taxon>Saccharomycotina</taxon>
        <taxon>Saccharomycetes</taxon>
        <taxon>Saccharomycodales</taxon>
        <taxon>Saccharomycodaceae</taxon>
        <taxon>Hanseniaspora</taxon>
    </lineage>
</organism>
<evidence type="ECO:0000256" key="1">
    <source>
        <dbReference type="ARBA" id="ARBA00004141"/>
    </source>
</evidence>
<evidence type="ECO:0000313" key="16">
    <source>
        <dbReference type="Proteomes" id="UP000092321"/>
    </source>
</evidence>
<dbReference type="GO" id="GO:0005886">
    <property type="term" value="C:plasma membrane"/>
    <property type="evidence" value="ECO:0007669"/>
    <property type="project" value="TreeGrafter"/>
</dbReference>